<dbReference type="Proteomes" id="UP000198556">
    <property type="component" value="Unassembled WGS sequence"/>
</dbReference>
<dbReference type="EMBL" id="FOGF01000076">
    <property type="protein sequence ID" value="SER52819.1"/>
    <property type="molecule type" value="Genomic_DNA"/>
</dbReference>
<evidence type="ECO:0000313" key="2">
    <source>
        <dbReference type="EMBL" id="SER52819.1"/>
    </source>
</evidence>
<dbReference type="SMART" id="SM00642">
    <property type="entry name" value="Aamy"/>
    <property type="match status" value="1"/>
</dbReference>
<dbReference type="InterPro" id="IPR011838">
    <property type="entry name" value="Pullulan_Gpos"/>
</dbReference>
<dbReference type="Gene3D" id="3.20.20.80">
    <property type="entry name" value="Glycosidases"/>
    <property type="match status" value="1"/>
</dbReference>
<dbReference type="AlphaFoldDB" id="A0A1H9PYI1"/>
<name>A0A1H9PYI1_9LACT</name>
<keyword evidence="3" id="KW-1185">Reference proteome</keyword>
<feature type="domain" description="Glycosyl hydrolase family 13 catalytic" evidence="1">
    <location>
        <begin position="95"/>
        <end position="476"/>
    </location>
</feature>
<dbReference type="Pfam" id="PF18033">
    <property type="entry name" value="SpuA_C"/>
    <property type="match status" value="1"/>
</dbReference>
<gene>
    <name evidence="2" type="ORF">SAMN05421767_1761</name>
</gene>
<dbReference type="InterPro" id="IPR040806">
    <property type="entry name" value="SpuA_C"/>
</dbReference>
<reference evidence="2 3" key="1">
    <citation type="submission" date="2016-10" db="EMBL/GenBank/DDBJ databases">
        <authorList>
            <person name="de Groot N.N."/>
        </authorList>
    </citation>
    <scope>NUCLEOTIDE SEQUENCE [LARGE SCALE GENOMIC DNA]</scope>
    <source>
        <strain evidence="2 3">DSM 15827</strain>
    </source>
</reference>
<feature type="non-terminal residue" evidence="2">
    <location>
        <position position="631"/>
    </location>
</feature>
<dbReference type="Gene3D" id="2.60.40.1180">
    <property type="entry name" value="Golgi alpha-mannosidase II"/>
    <property type="match status" value="1"/>
</dbReference>
<dbReference type="InterPro" id="IPR017853">
    <property type="entry name" value="GH"/>
</dbReference>
<dbReference type="STRING" id="137733.SAMN05421767_1761"/>
<dbReference type="InterPro" id="IPR013783">
    <property type="entry name" value="Ig-like_fold"/>
</dbReference>
<protein>
    <submittedName>
        <fullName evidence="2">Pullulanase, extracellular</fullName>
    </submittedName>
</protein>
<evidence type="ECO:0000259" key="1">
    <source>
        <dbReference type="SMART" id="SM00642"/>
    </source>
</evidence>
<feature type="non-terminal residue" evidence="2">
    <location>
        <position position="1"/>
    </location>
</feature>
<dbReference type="Gene3D" id="2.60.40.10">
    <property type="entry name" value="Immunoglobulins"/>
    <property type="match status" value="1"/>
</dbReference>
<sequence length="631" mass="70746">VWDLTISAADLGIDNLTGYYYHYLIERNGEKILALDPYAKSLAEWNSDADFQQVDGSTGKPIAKAAFINPSTVGPALDYAHIPGFNKREDAIIYEAHVRDFTSDANIAADLQAPFGTFKAFGERLDYLKDLGVTHIQLLPVMSYYFADESTKEERIEEYRSQNTPYNWGYDPQSYFSLTGMYTTNPKDAAARIEEFKELIQLIHEKDMGVILDVVYNHTAQTHIFEDLEPNYYHFMNQDGSPRESFGGGRLGTTHKMSRRILVDSINYWTKEFKVDGFRFDMMGDHDAESIQKAYDIATKANPNLLMLGEGWRTYTGDENKPVTAADQDWMTSTDSVGVFSDEMRNELKSGFGSEGQPRFLTGGARDLQVIYNNIIARPGNFTADDPGDVIQYIAAHDNLTLHDVIAQSIKKDPKNAEAEIQARIRLGNSMILTAQGTPFIHSGQEYGRTKQFLAPGYEKPVADAPYKSTYLTKADGTPFDYPYFIHDSYDSSDIINRFDWQKVTDKTNYPDAVKTHDYTRGLIQIRRSTDAFSYGTQAEVAQNVRMITTPRQGDLVDGVRSDIQTWDQIIGYLATASNGDSYAVFVNADSAPRFVSFNEQEKALLKGDVIADAQTAGLTAIENPTGVTLT</sequence>
<dbReference type="GO" id="GO:0005975">
    <property type="term" value="P:carbohydrate metabolic process"/>
    <property type="evidence" value="ECO:0007669"/>
    <property type="project" value="InterPro"/>
</dbReference>
<dbReference type="SUPFAM" id="SSF51445">
    <property type="entry name" value="(Trans)glycosidases"/>
    <property type="match status" value="1"/>
</dbReference>
<proteinExistence type="predicted"/>
<evidence type="ECO:0000313" key="3">
    <source>
        <dbReference type="Proteomes" id="UP000198556"/>
    </source>
</evidence>
<dbReference type="InterPro" id="IPR013780">
    <property type="entry name" value="Glyco_hydro_b"/>
</dbReference>
<dbReference type="Pfam" id="PF00128">
    <property type="entry name" value="Alpha-amylase"/>
    <property type="match status" value="1"/>
</dbReference>
<accession>A0A1H9PYI1</accession>
<dbReference type="InterPro" id="IPR006047">
    <property type="entry name" value="GH13_cat_dom"/>
</dbReference>
<dbReference type="PANTHER" id="PTHR43002">
    <property type="entry name" value="GLYCOGEN DEBRANCHING ENZYME"/>
    <property type="match status" value="1"/>
</dbReference>
<dbReference type="NCBIfam" id="TIGR02102">
    <property type="entry name" value="pullulan_Gpos"/>
    <property type="match status" value="1"/>
</dbReference>
<dbReference type="CDD" id="cd11341">
    <property type="entry name" value="AmyAc_Pullulanase_LD-like"/>
    <property type="match status" value="1"/>
</dbReference>
<organism evidence="2 3">
    <name type="scientific">Granulicatella balaenopterae</name>
    <dbReference type="NCBI Taxonomy" id="137733"/>
    <lineage>
        <taxon>Bacteria</taxon>
        <taxon>Bacillati</taxon>
        <taxon>Bacillota</taxon>
        <taxon>Bacilli</taxon>
        <taxon>Lactobacillales</taxon>
        <taxon>Carnobacteriaceae</taxon>
        <taxon>Granulicatella</taxon>
    </lineage>
</organism>